<dbReference type="PRINTS" id="PR00344">
    <property type="entry name" value="BCTRLSENSOR"/>
</dbReference>
<dbReference type="CDD" id="cd16922">
    <property type="entry name" value="HATPase_EvgS-ArcB-TorS-like"/>
    <property type="match status" value="1"/>
</dbReference>
<evidence type="ECO:0000256" key="3">
    <source>
        <dbReference type="SAM" id="MobiDB-lite"/>
    </source>
</evidence>
<dbReference type="Gene3D" id="3.30.565.10">
    <property type="entry name" value="Histidine kinase-like ATPase, C-terminal domain"/>
    <property type="match status" value="1"/>
</dbReference>
<name>A0A433D1E4_9FUNG</name>
<dbReference type="GO" id="GO:0000160">
    <property type="term" value="P:phosphorelay signal transduction system"/>
    <property type="evidence" value="ECO:0007669"/>
    <property type="project" value="UniProtKB-KW"/>
</dbReference>
<dbReference type="Proteomes" id="UP000268093">
    <property type="component" value="Unassembled WGS sequence"/>
</dbReference>
<feature type="domain" description="Histidine kinase" evidence="4">
    <location>
        <begin position="103"/>
        <end position="178"/>
    </location>
</feature>
<proteinExistence type="predicted"/>
<dbReference type="Pfam" id="PF02518">
    <property type="entry name" value="HATPase_c"/>
    <property type="match status" value="1"/>
</dbReference>
<dbReference type="PROSITE" id="PS50109">
    <property type="entry name" value="HIS_KIN"/>
    <property type="match status" value="1"/>
</dbReference>
<dbReference type="InterPro" id="IPR003594">
    <property type="entry name" value="HATPase_dom"/>
</dbReference>
<reference evidence="5 6" key="1">
    <citation type="journal article" date="2018" name="New Phytol.">
        <title>Phylogenomics of Endogonaceae and evolution of mycorrhizas within Mucoromycota.</title>
        <authorList>
            <person name="Chang Y."/>
            <person name="Desiro A."/>
            <person name="Na H."/>
            <person name="Sandor L."/>
            <person name="Lipzen A."/>
            <person name="Clum A."/>
            <person name="Barry K."/>
            <person name="Grigoriev I.V."/>
            <person name="Martin F.M."/>
            <person name="Stajich J.E."/>
            <person name="Smith M.E."/>
            <person name="Bonito G."/>
            <person name="Spatafora J.W."/>
        </authorList>
    </citation>
    <scope>NUCLEOTIDE SEQUENCE [LARGE SCALE GENOMIC DNA]</scope>
    <source>
        <strain evidence="5 6">GMNB39</strain>
    </source>
</reference>
<dbReference type="InterPro" id="IPR005467">
    <property type="entry name" value="His_kinase_dom"/>
</dbReference>
<keyword evidence="1" id="KW-0597">Phosphoprotein</keyword>
<organism evidence="5 6">
    <name type="scientific">Jimgerdemannia flammicorona</name>
    <dbReference type="NCBI Taxonomy" id="994334"/>
    <lineage>
        <taxon>Eukaryota</taxon>
        <taxon>Fungi</taxon>
        <taxon>Fungi incertae sedis</taxon>
        <taxon>Mucoromycota</taxon>
        <taxon>Mucoromycotina</taxon>
        <taxon>Endogonomycetes</taxon>
        <taxon>Endogonales</taxon>
        <taxon>Endogonaceae</taxon>
        <taxon>Jimgerdemannia</taxon>
    </lineage>
</organism>
<evidence type="ECO:0000256" key="2">
    <source>
        <dbReference type="ARBA" id="ARBA00023012"/>
    </source>
</evidence>
<dbReference type="SMART" id="SM00387">
    <property type="entry name" value="HATPase_c"/>
    <property type="match status" value="1"/>
</dbReference>
<accession>A0A433D1E4</accession>
<dbReference type="InterPro" id="IPR004358">
    <property type="entry name" value="Sig_transdc_His_kin-like_C"/>
</dbReference>
<dbReference type="EMBL" id="RBNI01008564">
    <property type="protein sequence ID" value="RUP44646.1"/>
    <property type="molecule type" value="Genomic_DNA"/>
</dbReference>
<keyword evidence="6" id="KW-1185">Reference proteome</keyword>
<dbReference type="PANTHER" id="PTHR45339:SF1">
    <property type="entry name" value="HYBRID SIGNAL TRANSDUCTION HISTIDINE KINASE J"/>
    <property type="match status" value="1"/>
</dbReference>
<dbReference type="PANTHER" id="PTHR45339">
    <property type="entry name" value="HYBRID SIGNAL TRANSDUCTION HISTIDINE KINASE J"/>
    <property type="match status" value="1"/>
</dbReference>
<dbReference type="InterPro" id="IPR036890">
    <property type="entry name" value="HATPase_C_sf"/>
</dbReference>
<dbReference type="GO" id="GO:0016772">
    <property type="term" value="F:transferase activity, transferring phosphorus-containing groups"/>
    <property type="evidence" value="ECO:0007669"/>
    <property type="project" value="InterPro"/>
</dbReference>
<comment type="caution">
    <text evidence="5">The sequence shown here is derived from an EMBL/GenBank/DDBJ whole genome shotgun (WGS) entry which is preliminary data.</text>
</comment>
<gene>
    <name evidence="5" type="ORF">BC936DRAFT_149184</name>
</gene>
<dbReference type="AlphaFoldDB" id="A0A433D1E4"/>
<dbReference type="SUPFAM" id="SSF55874">
    <property type="entry name" value="ATPase domain of HSP90 chaperone/DNA topoisomerase II/histidine kinase"/>
    <property type="match status" value="1"/>
</dbReference>
<feature type="compositionally biased region" description="Basic and acidic residues" evidence="3">
    <location>
        <begin position="1"/>
        <end position="15"/>
    </location>
</feature>
<evidence type="ECO:0000259" key="4">
    <source>
        <dbReference type="PROSITE" id="PS50109"/>
    </source>
</evidence>
<evidence type="ECO:0000313" key="5">
    <source>
        <dbReference type="EMBL" id="RUP44646.1"/>
    </source>
</evidence>
<evidence type="ECO:0000313" key="6">
    <source>
        <dbReference type="Proteomes" id="UP000268093"/>
    </source>
</evidence>
<protein>
    <recommendedName>
        <fullName evidence="4">Histidine kinase domain-containing protein</fullName>
    </recommendedName>
</protein>
<feature type="region of interest" description="Disordered" evidence="3">
    <location>
        <begin position="1"/>
        <end position="23"/>
    </location>
</feature>
<evidence type="ECO:0000256" key="1">
    <source>
        <dbReference type="ARBA" id="ARBA00022553"/>
    </source>
</evidence>
<dbReference type="OrthoDB" id="10027013at2759"/>
<sequence length="483" mass="54780">MTLSQIHEHTMRPKNDAGMAPSTGKKNLELIVTTVVDPLHRFVVGDMGCIRQIVLNIKFTDRGRIELTCLELVDTGDGDHEMVAVKGGEREEERRQATKEATILIEVIDTGKGIAPEFMNRLYEPFSQEDSSLRRKFEGTGLGLSIAKGLLDLMKSRLEVQSNYGKGSRFSFKIHLPIAPVMNGLQPSPYPFPQDILKLDQATREYMMSELRARRICISASEEEFLLAERLKTYLQGWDLSFISPHACTNPTRNSADKVLTQPCENIRNIHLDCEIVILNDSVDDLRTLLEAFPEYYNKDNPGISNGRQQKTMFFSCVAEYQAAENLLRKYCPFSVIVVTKPAGPSKILEALLKVRPLASHWLTCPSDATKPFAPHFIEHACRELLETVFNHPRPKAEVPLEFRTWSPETCSEASFLQGRDEDSGRQRGDEIHMEEITEGKEIRDAEITRRVEEVERLGIEKVVKSEKDVRFLIVEVGFSGQR</sequence>
<keyword evidence="2" id="KW-0902">Two-component regulatory system</keyword>